<sequence>MSIVLGHSRCRGKPSPVSSDYFDGRAARSKGTTPALVLSLFPKLLYGLSHRQQSV</sequence>
<evidence type="ECO:0000313" key="2">
    <source>
        <dbReference type="Proteomes" id="UP000195569"/>
    </source>
</evidence>
<accession>A0A1N7SGV2</accession>
<reference evidence="1" key="1">
    <citation type="submission" date="2016-12" db="EMBL/GenBank/DDBJ databases">
        <authorList>
            <person name="Moulin L."/>
        </authorList>
    </citation>
    <scope>NUCLEOTIDE SEQUENCE [LARGE SCALE GENOMIC DNA]</scope>
    <source>
        <strain evidence="1">STM 7183</strain>
    </source>
</reference>
<proteinExistence type="predicted"/>
<comment type="caution">
    <text evidence="1">The sequence shown here is derived from an EMBL/GenBank/DDBJ whole genome shotgun (WGS) entry which is preliminary data.</text>
</comment>
<dbReference type="EMBL" id="CYGY02000051">
    <property type="protein sequence ID" value="SIT46556.1"/>
    <property type="molecule type" value="Genomic_DNA"/>
</dbReference>
<gene>
    <name evidence="1" type="ORF">BN2476_510053</name>
</gene>
<dbReference type="Proteomes" id="UP000195569">
    <property type="component" value="Unassembled WGS sequence"/>
</dbReference>
<dbReference type="AlphaFoldDB" id="A0A1N7SGV2"/>
<keyword evidence="2" id="KW-1185">Reference proteome</keyword>
<evidence type="ECO:0000313" key="1">
    <source>
        <dbReference type="EMBL" id="SIT46556.1"/>
    </source>
</evidence>
<protein>
    <submittedName>
        <fullName evidence="1">Uncharacterized protein</fullName>
    </submittedName>
</protein>
<organism evidence="1 2">
    <name type="scientific">Paraburkholderia piptadeniae</name>
    <dbReference type="NCBI Taxonomy" id="1701573"/>
    <lineage>
        <taxon>Bacteria</taxon>
        <taxon>Pseudomonadati</taxon>
        <taxon>Pseudomonadota</taxon>
        <taxon>Betaproteobacteria</taxon>
        <taxon>Burkholderiales</taxon>
        <taxon>Burkholderiaceae</taxon>
        <taxon>Paraburkholderia</taxon>
    </lineage>
</organism>
<name>A0A1N7SGV2_9BURK</name>